<protein>
    <submittedName>
        <fullName evidence="4">Molecular chaperone (Small heat shock protein)</fullName>
    </submittedName>
</protein>
<evidence type="ECO:0000313" key="4">
    <source>
        <dbReference type="EMBL" id="AGG88633.1"/>
    </source>
</evidence>
<feature type="domain" description="SHSP" evidence="3">
    <location>
        <begin position="39"/>
        <end position="151"/>
    </location>
</feature>
<reference evidence="4 5" key="1">
    <citation type="submission" date="2012-04" db="EMBL/GenBank/DDBJ databases">
        <title>Complete genome of Rhodanobacter sp. 2APBS1.</title>
        <authorList>
            <consortium name="US DOE Joint Genome Institute"/>
            <person name="Huntemann M."/>
            <person name="Wei C.-L."/>
            <person name="Han J."/>
            <person name="Detter J.C."/>
            <person name="Han C."/>
            <person name="Tapia R."/>
            <person name="Munk A.C.C."/>
            <person name="Chen A."/>
            <person name="Krypides N."/>
            <person name="Mavromatis K."/>
            <person name="Markowitz V."/>
            <person name="Szeto E."/>
            <person name="Ivanova N."/>
            <person name="Mikhailova N."/>
            <person name="Ovchinnikova G."/>
            <person name="Pagani I."/>
            <person name="Pati A."/>
            <person name="Goodwin L."/>
            <person name="Peters L."/>
            <person name="Pitluck S."/>
            <person name="Woyke T."/>
            <person name="Prakash O."/>
            <person name="Elkins J."/>
            <person name="Brown S."/>
            <person name="Palumbo A."/>
            <person name="Hemme C."/>
            <person name="Zhou J."/>
            <person name="Watson D."/>
            <person name="Jardine P."/>
            <person name="Kostka J."/>
            <person name="Green S."/>
        </authorList>
    </citation>
    <scope>NUCLEOTIDE SEQUENCE [LARGE SCALE GENOMIC DNA]</scope>
    <source>
        <strain evidence="4 5">2APBS1</strain>
    </source>
</reference>
<dbReference type="OrthoDB" id="9792695at2"/>
<gene>
    <name evidence="4" type="ORF">R2APBS1_1488</name>
</gene>
<dbReference type="AlphaFoldDB" id="M4NG62"/>
<accession>M4NG62</accession>
<evidence type="ECO:0000313" key="5">
    <source>
        <dbReference type="Proteomes" id="UP000011859"/>
    </source>
</evidence>
<keyword evidence="5" id="KW-1185">Reference proteome</keyword>
<dbReference type="PANTHER" id="PTHR11527">
    <property type="entry name" value="HEAT-SHOCK PROTEIN 20 FAMILY MEMBER"/>
    <property type="match status" value="1"/>
</dbReference>
<dbReference type="InterPro" id="IPR008978">
    <property type="entry name" value="HSP20-like_chaperone"/>
</dbReference>
<sequence>MNLSRNFPWNPASMANVGDIREAFDRLLGNPAETDQSNVVTSQWAPRVDIKEEDKRFVIYADVPGVEPGRIEVSMEKGILTIKGERTVENTEQNGKFTRLERSHGLFHRRFALPDSADADGVTAHGKDGVLEIVIPKKAETTPRRITINTGS</sequence>
<dbReference type="HOGENOM" id="CLU_046737_9_0_6"/>
<proteinExistence type="inferred from homology"/>
<dbReference type="CDD" id="cd06464">
    <property type="entry name" value="ACD_sHsps-like"/>
    <property type="match status" value="1"/>
</dbReference>
<dbReference type="EMBL" id="CP003470">
    <property type="protein sequence ID" value="AGG88633.1"/>
    <property type="molecule type" value="Genomic_DNA"/>
</dbReference>
<keyword evidence="4" id="KW-0346">Stress response</keyword>
<dbReference type="eggNOG" id="COG0071">
    <property type="taxonomic scope" value="Bacteria"/>
</dbReference>
<dbReference type="GeneID" id="72426474"/>
<dbReference type="Proteomes" id="UP000011859">
    <property type="component" value="Chromosome"/>
</dbReference>
<dbReference type="KEGG" id="rhd:R2APBS1_1488"/>
<evidence type="ECO:0000256" key="1">
    <source>
        <dbReference type="PROSITE-ProRule" id="PRU00285"/>
    </source>
</evidence>
<dbReference type="InterPro" id="IPR002068">
    <property type="entry name" value="A-crystallin/Hsp20_dom"/>
</dbReference>
<dbReference type="PROSITE" id="PS01031">
    <property type="entry name" value="SHSP"/>
    <property type="match status" value="1"/>
</dbReference>
<evidence type="ECO:0000256" key="2">
    <source>
        <dbReference type="RuleBase" id="RU003616"/>
    </source>
</evidence>
<organism evidence="4 5">
    <name type="scientific">Rhodanobacter denitrificans</name>
    <dbReference type="NCBI Taxonomy" id="666685"/>
    <lineage>
        <taxon>Bacteria</taxon>
        <taxon>Pseudomonadati</taxon>
        <taxon>Pseudomonadota</taxon>
        <taxon>Gammaproteobacteria</taxon>
        <taxon>Lysobacterales</taxon>
        <taxon>Rhodanobacteraceae</taxon>
        <taxon>Rhodanobacter</taxon>
    </lineage>
</organism>
<dbReference type="InterPro" id="IPR031107">
    <property type="entry name" value="Small_HSP"/>
</dbReference>
<dbReference type="RefSeq" id="WP_015447426.1">
    <property type="nucleotide sequence ID" value="NC_020541.1"/>
</dbReference>
<dbReference type="STRING" id="666685.R2APBS1_1488"/>
<dbReference type="Gene3D" id="2.60.40.790">
    <property type="match status" value="1"/>
</dbReference>
<dbReference type="SUPFAM" id="SSF49764">
    <property type="entry name" value="HSP20-like chaperones"/>
    <property type="match status" value="1"/>
</dbReference>
<dbReference type="Pfam" id="PF00011">
    <property type="entry name" value="HSP20"/>
    <property type="match status" value="1"/>
</dbReference>
<comment type="similarity">
    <text evidence="1 2">Belongs to the small heat shock protein (HSP20) family.</text>
</comment>
<name>M4NG62_9GAMM</name>
<evidence type="ECO:0000259" key="3">
    <source>
        <dbReference type="PROSITE" id="PS01031"/>
    </source>
</evidence>